<dbReference type="PRINTS" id="PR00301">
    <property type="entry name" value="HEATSHOCK70"/>
</dbReference>
<keyword evidence="6" id="KW-1185">Reference proteome</keyword>
<dbReference type="Proteomes" id="UP001370100">
    <property type="component" value="Unassembled WGS sequence"/>
</dbReference>
<dbReference type="PANTHER" id="PTHR42749">
    <property type="entry name" value="CELL SHAPE-DETERMINING PROTEIN MREB"/>
    <property type="match status" value="1"/>
</dbReference>
<reference evidence="5 6" key="1">
    <citation type="submission" date="2024-03" db="EMBL/GenBank/DDBJ databases">
        <title>Actinomycetospora sp. OC33-EN06, a novel actinomycete isolated from wild orchid (Aerides multiflora).</title>
        <authorList>
            <person name="Suriyachadkun C."/>
        </authorList>
    </citation>
    <scope>NUCLEOTIDE SEQUENCE [LARGE SCALE GENOMIC DNA]</scope>
    <source>
        <strain evidence="5 6">OC33-EN06</strain>
    </source>
</reference>
<evidence type="ECO:0000313" key="5">
    <source>
        <dbReference type="EMBL" id="MEJ2887918.1"/>
    </source>
</evidence>
<proteinExistence type="predicted"/>
<evidence type="ECO:0000256" key="4">
    <source>
        <dbReference type="SAM" id="MobiDB-lite"/>
    </source>
</evidence>
<sequence length="529" mass="55206">MTEWSLAVDFGTTFTAAAMVVGDTVTIIELDGSAKIPSAVALDDDGDLVVGLASGDEAGWAPDRVERNPKRSLGRTKHLVLDGQPVPVAKAVGALLRAIADEGMRRRNGEAPAKLVLTHPVRWSSARVAELAAAATAVGLPEPVLVPEPVAAAMHYLDERIVDGDLVAVYDLGGGTFDTAVLRRTDDGFELAGEPGGNADLGGERLDDLLYGLVGTRLAASHPEVWDEMTTGETPAGRRQAAEVRRDARRAKEALSRQQYFTMHVAAAGTDLRITRPEFEALVTAPLRDTVDELDATIERCGVERSAIAAIYLVGGASRTPLVSRLVSERFGDLPATFDDPKSVVVLGAARLVRESGVAVPEVAPTAATETVKPVYADAPTTPPVGTPTAAITTAPRSSSRPRWMMPVAVAALTAALVGGGVAFVAPSLAAQDAPLPAPAAATVPAPAPVVAPPPVTTTTTAAPTTAARRSTTTTPRPTTERPTTTTTKKKTSETSTPHMDDETQTEYTNPGYPAYLLDDTGSSSGYGY</sequence>
<protein>
    <submittedName>
        <fullName evidence="5">Hsp70 family protein</fullName>
    </submittedName>
</protein>
<feature type="compositionally biased region" description="Low complexity" evidence="4">
    <location>
        <begin position="457"/>
        <end position="487"/>
    </location>
</feature>
<evidence type="ECO:0000256" key="2">
    <source>
        <dbReference type="ARBA" id="ARBA00022840"/>
    </source>
</evidence>
<keyword evidence="3" id="KW-0143">Chaperone</keyword>
<evidence type="ECO:0000256" key="1">
    <source>
        <dbReference type="ARBA" id="ARBA00022741"/>
    </source>
</evidence>
<organism evidence="5 6">
    <name type="scientific">Actinomycetospora aeridis</name>
    <dbReference type="NCBI Taxonomy" id="3129231"/>
    <lineage>
        <taxon>Bacteria</taxon>
        <taxon>Bacillati</taxon>
        <taxon>Actinomycetota</taxon>
        <taxon>Actinomycetes</taxon>
        <taxon>Pseudonocardiales</taxon>
        <taxon>Pseudonocardiaceae</taxon>
        <taxon>Actinomycetospora</taxon>
    </lineage>
</organism>
<evidence type="ECO:0000256" key="3">
    <source>
        <dbReference type="ARBA" id="ARBA00023186"/>
    </source>
</evidence>
<dbReference type="Gene3D" id="3.30.420.40">
    <property type="match status" value="2"/>
</dbReference>
<dbReference type="Pfam" id="PF00012">
    <property type="entry name" value="HSP70"/>
    <property type="match status" value="1"/>
</dbReference>
<feature type="region of interest" description="Disordered" evidence="4">
    <location>
        <begin position="378"/>
        <end position="401"/>
    </location>
</feature>
<feature type="compositionally biased region" description="Low complexity" evidence="4">
    <location>
        <begin position="387"/>
        <end position="396"/>
    </location>
</feature>
<dbReference type="Gene3D" id="3.90.640.10">
    <property type="entry name" value="Actin, Chain A, domain 4"/>
    <property type="match status" value="1"/>
</dbReference>
<keyword evidence="1" id="KW-0547">Nucleotide-binding</keyword>
<gene>
    <name evidence="5" type="ORF">WCD41_15770</name>
</gene>
<dbReference type="RefSeq" id="WP_337714408.1">
    <property type="nucleotide sequence ID" value="NZ_JBBEGL010000004.1"/>
</dbReference>
<comment type="caution">
    <text evidence="5">The sequence shown here is derived from an EMBL/GenBank/DDBJ whole genome shotgun (WGS) entry which is preliminary data.</text>
</comment>
<feature type="region of interest" description="Disordered" evidence="4">
    <location>
        <begin position="439"/>
        <end position="529"/>
    </location>
</feature>
<accession>A0ABU8N8A9</accession>
<evidence type="ECO:0000313" key="6">
    <source>
        <dbReference type="Proteomes" id="UP001370100"/>
    </source>
</evidence>
<feature type="compositionally biased region" description="Pro residues" evidence="4">
    <location>
        <begin position="446"/>
        <end position="456"/>
    </location>
</feature>
<keyword evidence="2" id="KW-0067">ATP-binding</keyword>
<dbReference type="PANTHER" id="PTHR42749:SF1">
    <property type="entry name" value="CELL SHAPE-DETERMINING PROTEIN MREB"/>
    <property type="match status" value="1"/>
</dbReference>
<dbReference type="InterPro" id="IPR043129">
    <property type="entry name" value="ATPase_NBD"/>
</dbReference>
<dbReference type="SUPFAM" id="SSF53067">
    <property type="entry name" value="Actin-like ATPase domain"/>
    <property type="match status" value="2"/>
</dbReference>
<dbReference type="InterPro" id="IPR013126">
    <property type="entry name" value="Hsp_70_fam"/>
</dbReference>
<dbReference type="EMBL" id="JBBEGL010000004">
    <property type="protein sequence ID" value="MEJ2887918.1"/>
    <property type="molecule type" value="Genomic_DNA"/>
</dbReference>
<name>A0ABU8N8A9_9PSEU</name>